<evidence type="ECO:0000313" key="2">
    <source>
        <dbReference type="Proteomes" id="UP000622552"/>
    </source>
</evidence>
<gene>
    <name evidence="1" type="ORF">IW245_006673</name>
</gene>
<evidence type="ECO:0000313" key="1">
    <source>
        <dbReference type="EMBL" id="MBG6140479.1"/>
    </source>
</evidence>
<name>A0A8J7KMH1_9ACTN</name>
<accession>A0A8J7KMH1</accession>
<reference evidence="1" key="1">
    <citation type="submission" date="2020-11" db="EMBL/GenBank/DDBJ databases">
        <title>Sequencing the genomes of 1000 actinobacteria strains.</title>
        <authorList>
            <person name="Klenk H.-P."/>
        </authorList>
    </citation>
    <scope>NUCLEOTIDE SEQUENCE</scope>
    <source>
        <strain evidence="1">DSM 45356</strain>
    </source>
</reference>
<proteinExistence type="predicted"/>
<protein>
    <submittedName>
        <fullName evidence="1">Uncharacterized protein</fullName>
    </submittedName>
</protein>
<dbReference type="EMBL" id="JADOUF010000001">
    <property type="protein sequence ID" value="MBG6140479.1"/>
    <property type="molecule type" value="Genomic_DNA"/>
</dbReference>
<comment type="caution">
    <text evidence="1">The sequence shown here is derived from an EMBL/GenBank/DDBJ whole genome shotgun (WGS) entry which is preliminary data.</text>
</comment>
<sequence>MSKDEARMRNGTYAGLFYSTTDGAWMMDAGWLPEDVEPVALSEITDAADYNSAREWGTATLAETGRPAGFWMPECRNGQANPAPSFQWIEARA</sequence>
<dbReference type="Proteomes" id="UP000622552">
    <property type="component" value="Unassembled WGS sequence"/>
</dbReference>
<dbReference type="AlphaFoldDB" id="A0A8J7KMH1"/>
<organism evidence="1 2">
    <name type="scientific">Longispora fulva</name>
    <dbReference type="NCBI Taxonomy" id="619741"/>
    <lineage>
        <taxon>Bacteria</taxon>
        <taxon>Bacillati</taxon>
        <taxon>Actinomycetota</taxon>
        <taxon>Actinomycetes</taxon>
        <taxon>Micromonosporales</taxon>
        <taxon>Micromonosporaceae</taxon>
        <taxon>Longispora</taxon>
    </lineage>
</organism>
<keyword evidence="2" id="KW-1185">Reference proteome</keyword>
<dbReference type="RefSeq" id="WP_197007017.1">
    <property type="nucleotide sequence ID" value="NZ_BONS01000005.1"/>
</dbReference>